<name>A0A0J9XWK7_BRUMA</name>
<dbReference type="EMBL" id="LN856960">
    <property type="protein sequence ID" value="CDP96637.1"/>
    <property type="molecule type" value="Genomic_DNA"/>
</dbReference>
<dbReference type="WormBase" id="Bm498">
    <property type="protein sequence ID" value="BM27890"/>
    <property type="gene ID" value="WBGene00220759"/>
</dbReference>
<keyword evidence="1" id="KW-1133">Transmembrane helix</keyword>
<evidence type="ECO:0000313" key="4">
    <source>
        <dbReference type="Proteomes" id="UP000006672"/>
    </source>
</evidence>
<accession>A0A4E9F602</accession>
<evidence type="ECO:0000256" key="1">
    <source>
        <dbReference type="SAM" id="Phobius"/>
    </source>
</evidence>
<reference evidence="5" key="4">
    <citation type="submission" date="2019-12" db="UniProtKB">
        <authorList>
            <consortium name="WormBaseParasite"/>
        </authorList>
    </citation>
    <scope>IDENTIFICATION</scope>
</reference>
<accession>A0A0J9XWK7</accession>
<evidence type="ECO:0000313" key="5">
    <source>
        <dbReference type="WBParaSite" id="Bm498.1"/>
    </source>
</evidence>
<reference evidence="2" key="2">
    <citation type="submission" date="2012-12" db="EMBL/GenBank/DDBJ databases">
        <authorList>
            <person name="Gao Y.W."/>
            <person name="Fan S.T."/>
            <person name="Sun H.T."/>
            <person name="Wang Z."/>
            <person name="Gao X.L."/>
            <person name="Li Y.G."/>
            <person name="Wang T.C."/>
            <person name="Zhang K."/>
            <person name="Xu W.W."/>
            <person name="Yu Z.J."/>
            <person name="Xia X.Z."/>
        </authorList>
    </citation>
    <scope>NUCLEOTIDE SEQUENCE</scope>
    <source>
        <strain evidence="2">FR3</strain>
    </source>
</reference>
<evidence type="ECO:0000313" key="3">
    <source>
        <dbReference type="EMBL" id="VIO92233.1"/>
    </source>
</evidence>
<dbReference type="AlphaFoldDB" id="A0A0J9XWK7"/>
<dbReference type="WBParaSite" id="Bm498.1">
    <property type="protein sequence ID" value="Bm498.1"/>
    <property type="gene ID" value="WBGene00220759"/>
</dbReference>
<evidence type="ECO:0000313" key="6">
    <source>
        <dbReference type="WormBase" id="Bm498"/>
    </source>
</evidence>
<evidence type="ECO:0000313" key="2">
    <source>
        <dbReference type="EMBL" id="CDP96637.1"/>
    </source>
</evidence>
<dbReference type="RefSeq" id="XP_042933453.1">
    <property type="nucleotide sequence ID" value="XM_043077519.1"/>
</dbReference>
<reference evidence="3" key="3">
    <citation type="submission" date="2019-04" db="EMBL/GenBank/DDBJ databases">
        <authorList>
            <person name="Howe K."/>
            <person name="Paulini M."/>
            <person name="Williams G."/>
        </authorList>
    </citation>
    <scope>NUCLEOTIDE SEQUENCE [LARGE SCALE GENOMIC DNA]</scope>
    <source>
        <strain evidence="3">FR3</strain>
    </source>
</reference>
<dbReference type="KEGG" id="bmy:BM_BM498"/>
<dbReference type="GeneID" id="66059870"/>
<gene>
    <name evidence="2 5 6" type="ORF">Bm498</name>
    <name evidence="3" type="ORF">BM_BM498</name>
    <name evidence="2" type="ORF">BM_Bm498</name>
</gene>
<keyword evidence="1" id="KW-0472">Membrane</keyword>
<proteinExistence type="predicted"/>
<dbReference type="Proteomes" id="UP000006672">
    <property type="component" value="Unassembled WGS sequence"/>
</dbReference>
<protein>
    <submittedName>
        <fullName evidence="5">ABC transporter permease</fullName>
    </submittedName>
    <submittedName>
        <fullName evidence="2">Bm498</fullName>
    </submittedName>
</protein>
<feature type="transmembrane region" description="Helical" evidence="1">
    <location>
        <begin position="6"/>
        <end position="31"/>
    </location>
</feature>
<dbReference type="CTD" id="66059870"/>
<keyword evidence="4" id="KW-1185">Reference proteome</keyword>
<reference evidence="2 4" key="1">
    <citation type="journal article" date="2007" name="Science">
        <title>Draft genome of the filarial nematode parasite Brugia malayi.</title>
        <authorList>
            <person name="Ghedin E."/>
            <person name="Wang S."/>
            <person name="Spiro D."/>
            <person name="Caler E."/>
            <person name="Zhao Q."/>
            <person name="Crabtree J."/>
            <person name="Allen J.E."/>
            <person name="Delcher A.L."/>
            <person name="Guiliano D.B."/>
            <person name="Miranda-Saavedra D."/>
            <person name="Angiuoli S.V."/>
            <person name="Creasy T."/>
            <person name="Amedeo P."/>
            <person name="Haas B."/>
            <person name="El-Sayed N.M."/>
            <person name="Wortman J.R."/>
            <person name="Feldblyum T."/>
            <person name="Tallon L."/>
            <person name="Schatz M."/>
            <person name="Shumway M."/>
            <person name="Koo H."/>
            <person name="Salzberg S.L."/>
            <person name="Schobel S."/>
            <person name="Pertea M."/>
            <person name="Pop M."/>
            <person name="White O."/>
            <person name="Barton G.J."/>
            <person name="Carlow C.K."/>
            <person name="Crawford M.J."/>
            <person name="Daub J."/>
            <person name="Dimmic M.W."/>
            <person name="Estes C.F."/>
            <person name="Foster J.M."/>
            <person name="Ganatra M."/>
            <person name="Gregory W.F."/>
            <person name="Johnson N.M."/>
            <person name="Jin J."/>
            <person name="Komuniecki R."/>
            <person name="Korf I."/>
            <person name="Kumar S."/>
            <person name="Laney S."/>
            <person name="Li B.W."/>
            <person name="Li W."/>
            <person name="Lindblom T.H."/>
            <person name="Lustigman S."/>
            <person name="Ma D."/>
            <person name="Maina C.V."/>
            <person name="Martin D.M."/>
            <person name="McCarter J.P."/>
            <person name="McReynolds L."/>
            <person name="Mitreva M."/>
            <person name="Nutman T.B."/>
            <person name="Parkinson J."/>
            <person name="Peregrin-Alvarez J.M."/>
            <person name="Poole C."/>
            <person name="Ren Q."/>
            <person name="Saunders L."/>
            <person name="Sluder A.E."/>
            <person name="Smith K."/>
            <person name="Stanke M."/>
            <person name="Unnasch T.R."/>
            <person name="Ware J."/>
            <person name="Wei A.D."/>
            <person name="Weil G."/>
            <person name="Williams D.J."/>
            <person name="Zhang Y."/>
            <person name="Williams S.A."/>
            <person name="Fraser-Liggett C."/>
            <person name="Slatko B."/>
            <person name="Blaxter M.L."/>
            <person name="Scott A.L."/>
        </authorList>
    </citation>
    <scope>NUCLEOTIDE SEQUENCE</scope>
    <source>
        <strain evidence="2 4">FR3</strain>
    </source>
</reference>
<organism evidence="2">
    <name type="scientific">Brugia malayi</name>
    <name type="common">Filarial nematode worm</name>
    <dbReference type="NCBI Taxonomy" id="6279"/>
    <lineage>
        <taxon>Eukaryota</taxon>
        <taxon>Metazoa</taxon>
        <taxon>Ecdysozoa</taxon>
        <taxon>Nematoda</taxon>
        <taxon>Chromadorea</taxon>
        <taxon>Rhabditida</taxon>
        <taxon>Spirurina</taxon>
        <taxon>Spiruromorpha</taxon>
        <taxon>Filarioidea</taxon>
        <taxon>Onchocercidae</taxon>
        <taxon>Brugia</taxon>
    </lineage>
</organism>
<sequence>MLNRPVLTMLLFLPVSVFLMVFAVIVTSLNVSAV</sequence>
<keyword evidence="1" id="KW-0812">Transmembrane</keyword>
<dbReference type="EMBL" id="CAAKNF010000192">
    <property type="protein sequence ID" value="VIO92233.1"/>
    <property type="molecule type" value="Genomic_DNA"/>
</dbReference>